<evidence type="ECO:0000256" key="14">
    <source>
        <dbReference type="ARBA" id="ARBA00023152"/>
    </source>
</evidence>
<proteinExistence type="inferred from homology"/>
<dbReference type="GO" id="GO:0004365">
    <property type="term" value="F:glyceraldehyde-3-phosphate dehydrogenase (NAD+) (phosphorylating) activity"/>
    <property type="evidence" value="ECO:0007669"/>
    <property type="project" value="UniProtKB-EC"/>
</dbReference>
<reference evidence="22" key="2">
    <citation type="submission" date="2025-08" db="UniProtKB">
        <authorList>
            <consortium name="Ensembl"/>
        </authorList>
    </citation>
    <scope>IDENTIFICATION</scope>
    <source>
        <strain evidence="22">Isolate ISIS603380</strain>
    </source>
</reference>
<comment type="subcellular location">
    <subcellularLocation>
        <location evidence="2">Cytoplasm</location>
        <location evidence="2">Cytoskeleton</location>
    </subcellularLocation>
    <subcellularLocation>
        <location evidence="3">Cytoplasm</location>
        <location evidence="3">Cytosol</location>
    </subcellularLocation>
    <subcellularLocation>
        <location evidence="1">Nucleus</location>
    </subcellularLocation>
</comment>
<evidence type="ECO:0000256" key="20">
    <source>
        <dbReference type="ARBA" id="ARBA00048005"/>
    </source>
</evidence>
<feature type="domain" description="Glyceraldehyde 3-phosphate dehydrogenase catalytic" evidence="21">
    <location>
        <begin position="1"/>
        <end position="65"/>
    </location>
</feature>
<comment type="pathway">
    <text evidence="4">Carbohydrate degradation; glycolysis; pyruvate from D-glyceraldehyde 3-phosphate: step 1/5.</text>
</comment>
<keyword evidence="11" id="KW-0810">Translation regulation</keyword>
<dbReference type="GO" id="GO:0006417">
    <property type="term" value="P:regulation of translation"/>
    <property type="evidence" value="ECO:0007669"/>
    <property type="project" value="UniProtKB-KW"/>
</dbReference>
<dbReference type="Pfam" id="PF02800">
    <property type="entry name" value="Gp_dh_C"/>
    <property type="match status" value="1"/>
</dbReference>
<keyword evidence="13" id="KW-0520">NAD</keyword>
<dbReference type="GO" id="GO:0005856">
    <property type="term" value="C:cytoskeleton"/>
    <property type="evidence" value="ECO:0007669"/>
    <property type="project" value="UniProtKB-SubCell"/>
</dbReference>
<evidence type="ECO:0000256" key="9">
    <source>
        <dbReference type="ARBA" id="ARBA00022703"/>
    </source>
</evidence>
<dbReference type="Proteomes" id="UP000007646">
    <property type="component" value="Unassembled WGS sequence"/>
</dbReference>
<evidence type="ECO:0000259" key="21">
    <source>
        <dbReference type="Pfam" id="PF02800"/>
    </source>
</evidence>
<evidence type="ECO:0000256" key="3">
    <source>
        <dbReference type="ARBA" id="ARBA00004514"/>
    </source>
</evidence>
<keyword evidence="10" id="KW-0702">S-nitrosylation</keyword>
<evidence type="ECO:0000256" key="4">
    <source>
        <dbReference type="ARBA" id="ARBA00004869"/>
    </source>
</evidence>
<evidence type="ECO:0000256" key="17">
    <source>
        <dbReference type="ARBA" id="ARBA00031890"/>
    </source>
</evidence>
<protein>
    <recommendedName>
        <fullName evidence="6">glyceraldehyde-3-phosphate dehydrogenase (phosphorylating)</fullName>
        <ecNumber evidence="6">1.2.1.12</ecNumber>
    </recommendedName>
    <alternativeName>
        <fullName evidence="17">Peptidyl-cysteine S-nitrosylase GAPDH</fullName>
    </alternativeName>
</protein>
<evidence type="ECO:0000256" key="1">
    <source>
        <dbReference type="ARBA" id="ARBA00004123"/>
    </source>
</evidence>
<dbReference type="Ensembl" id="ENSLAFT00000026593.1">
    <property type="protein sequence ID" value="ENSLAFP00000024114.1"/>
    <property type="gene ID" value="ENSLAFG00000031540.1"/>
</dbReference>
<dbReference type="EC" id="1.2.1.12" evidence="6"/>
<comment type="catalytic activity">
    <reaction evidence="20">
        <text>S-nitroso-L-cysteinyl-[GAPDH] + L-cysteinyl-[protein] = L-cysteinyl-[GAPDH] + S-nitroso-L-cysteinyl-[protein]</text>
        <dbReference type="Rhea" id="RHEA:66684"/>
        <dbReference type="Rhea" id="RHEA-COMP:10131"/>
        <dbReference type="Rhea" id="RHEA-COMP:17089"/>
        <dbReference type="Rhea" id="RHEA-COMP:17090"/>
        <dbReference type="Rhea" id="RHEA-COMP:17091"/>
        <dbReference type="ChEBI" id="CHEBI:29950"/>
        <dbReference type="ChEBI" id="CHEBI:149494"/>
    </reaction>
    <physiologicalReaction direction="left-to-right" evidence="20">
        <dbReference type="Rhea" id="RHEA:66685"/>
    </physiologicalReaction>
</comment>
<keyword evidence="8" id="KW-0808">Transferase</keyword>
<name>G3U8F6_LOXAF</name>
<dbReference type="PANTHER" id="PTHR10836:SF111">
    <property type="entry name" value="GLYCERALDEHYDE-3-PHOSPHATE DEHYDROGENASE"/>
    <property type="match status" value="1"/>
</dbReference>
<keyword evidence="16" id="KW-0539">Nucleus</keyword>
<comment type="catalytic activity">
    <reaction evidence="19">
        <text>D-glyceraldehyde 3-phosphate + phosphate + NAD(+) = (2R)-3-phospho-glyceroyl phosphate + NADH + H(+)</text>
        <dbReference type="Rhea" id="RHEA:10300"/>
        <dbReference type="ChEBI" id="CHEBI:15378"/>
        <dbReference type="ChEBI" id="CHEBI:43474"/>
        <dbReference type="ChEBI" id="CHEBI:57540"/>
        <dbReference type="ChEBI" id="CHEBI:57604"/>
        <dbReference type="ChEBI" id="CHEBI:57945"/>
        <dbReference type="ChEBI" id="CHEBI:59776"/>
        <dbReference type="EC" id="1.2.1.12"/>
    </reaction>
</comment>
<keyword evidence="12" id="KW-0560">Oxidoreductase</keyword>
<evidence type="ECO:0000313" key="23">
    <source>
        <dbReference type="Proteomes" id="UP000007646"/>
    </source>
</evidence>
<evidence type="ECO:0000256" key="12">
    <source>
        <dbReference type="ARBA" id="ARBA00023002"/>
    </source>
</evidence>
<evidence type="ECO:0000313" key="22">
    <source>
        <dbReference type="Ensembl" id="ENSLAFP00000024114.1"/>
    </source>
</evidence>
<evidence type="ECO:0000256" key="2">
    <source>
        <dbReference type="ARBA" id="ARBA00004245"/>
    </source>
</evidence>
<evidence type="ECO:0000256" key="11">
    <source>
        <dbReference type="ARBA" id="ARBA00022845"/>
    </source>
</evidence>
<evidence type="ECO:0000256" key="10">
    <source>
        <dbReference type="ARBA" id="ARBA00022799"/>
    </source>
</evidence>
<dbReference type="SUPFAM" id="SSF55347">
    <property type="entry name" value="Glyceraldehyde-3-phosphate dehydrogenase-like, C-terminal domain"/>
    <property type="match status" value="1"/>
</dbReference>
<dbReference type="InterPro" id="IPR020831">
    <property type="entry name" value="GlycerAld/Erythrose_P_DH"/>
</dbReference>
<dbReference type="GO" id="GO:0006096">
    <property type="term" value="P:glycolytic process"/>
    <property type="evidence" value="ECO:0007669"/>
    <property type="project" value="UniProtKB-KW"/>
</dbReference>
<evidence type="ECO:0000256" key="19">
    <source>
        <dbReference type="ARBA" id="ARBA00047698"/>
    </source>
</evidence>
<keyword evidence="14" id="KW-0324">Glycolysis</keyword>
<reference evidence="22" key="3">
    <citation type="submission" date="2025-09" db="UniProtKB">
        <authorList>
            <consortium name="Ensembl"/>
        </authorList>
    </citation>
    <scope>IDENTIFICATION</scope>
    <source>
        <strain evidence="22">Isolate ISIS603380</strain>
    </source>
</reference>
<sequence length="71" mass="7665">MEKAAKYNDIEKVVKQVSESSLKGMLGYTANQVVSFNLNSNTRSSTFDAGAGIALIDHCVKLISAWAQNSL</sequence>
<comment type="similarity">
    <text evidence="5">Belongs to the glyceraldehyde-3-phosphate dehydrogenase family.</text>
</comment>
<dbReference type="InterPro" id="IPR020829">
    <property type="entry name" value="GlycerAld_3-P_DH_cat"/>
</dbReference>
<evidence type="ECO:0000256" key="16">
    <source>
        <dbReference type="ARBA" id="ARBA00023242"/>
    </source>
</evidence>
<dbReference type="GeneTree" id="ENSGT00940000153112"/>
<organism evidence="22 23">
    <name type="scientific">Loxodonta africana</name>
    <name type="common">African elephant</name>
    <dbReference type="NCBI Taxonomy" id="9785"/>
    <lineage>
        <taxon>Eukaryota</taxon>
        <taxon>Metazoa</taxon>
        <taxon>Chordata</taxon>
        <taxon>Craniata</taxon>
        <taxon>Vertebrata</taxon>
        <taxon>Euteleostomi</taxon>
        <taxon>Mammalia</taxon>
        <taxon>Eutheria</taxon>
        <taxon>Afrotheria</taxon>
        <taxon>Proboscidea</taxon>
        <taxon>Elephantidae</taxon>
        <taxon>Loxodonta</taxon>
    </lineage>
</organism>
<reference evidence="22 23" key="1">
    <citation type="submission" date="2009-06" db="EMBL/GenBank/DDBJ databases">
        <title>The Genome Sequence of Loxodonta africana (African elephant).</title>
        <authorList>
            <person name="Di Palma F."/>
            <person name="Heiman D."/>
            <person name="Young S."/>
            <person name="Johnson J."/>
            <person name="Lander E.S."/>
            <person name="Lindblad-Toh K."/>
        </authorList>
    </citation>
    <scope>NUCLEOTIDE SEQUENCE [LARGE SCALE GENOMIC DNA]</scope>
    <source>
        <strain evidence="22 23">Isolate ISIS603380</strain>
    </source>
</reference>
<dbReference type="GO" id="GO:0005634">
    <property type="term" value="C:nucleus"/>
    <property type="evidence" value="ECO:0007669"/>
    <property type="project" value="UniProtKB-SubCell"/>
</dbReference>
<dbReference type="eggNOG" id="KOG0657">
    <property type="taxonomic scope" value="Eukaryota"/>
</dbReference>
<evidence type="ECO:0000256" key="6">
    <source>
        <dbReference type="ARBA" id="ARBA00013119"/>
    </source>
</evidence>
<comment type="subunit">
    <text evidence="18">Homotetramer. Interacts with TPPP; the interaction is direct. Interacts (when S-nitrosylated) with SIAH1; leading to nuclear translocation. Interacts with RILPL1/GOSPEL, leading to prevent the interaction between GAPDH and SIAH1 and prevent nuclear translocation. Interacts with CHP1; the interaction increases the binding of CHP1 with microtubules. Associates with microtubules. Interacts with EIF1AD, USP25, PRKCI and WARS1. Interacts with phosphorylated RPL13A; inhibited by oxidatively-modified low-densitity lipoprotein (LDL(ox)). Component of the GAIT complex. Interacts with FKBP6; leading to inhibit GAPDH catalytic activity. Interacts with TRAF2, promoting TRAF2 ubiquitination. Interacts with TRAF3, promoting TRAF3 ubiquitination.</text>
</comment>
<dbReference type="AlphaFoldDB" id="G3U8F6"/>
<accession>G3U8F6</accession>
<keyword evidence="23" id="KW-1185">Reference proteome</keyword>
<evidence type="ECO:0000256" key="5">
    <source>
        <dbReference type="ARBA" id="ARBA00007406"/>
    </source>
</evidence>
<dbReference type="STRING" id="9785.ENSLAFP00000024114"/>
<keyword evidence="7" id="KW-0963">Cytoplasm</keyword>
<evidence type="ECO:0000256" key="7">
    <source>
        <dbReference type="ARBA" id="ARBA00022490"/>
    </source>
</evidence>
<dbReference type="Gene3D" id="3.30.360.10">
    <property type="entry name" value="Dihydrodipicolinate Reductase, domain 2"/>
    <property type="match status" value="1"/>
</dbReference>
<keyword evidence="9" id="KW-0053">Apoptosis</keyword>
<evidence type="ECO:0000256" key="8">
    <source>
        <dbReference type="ARBA" id="ARBA00022679"/>
    </source>
</evidence>
<dbReference type="GO" id="GO:0005829">
    <property type="term" value="C:cytosol"/>
    <property type="evidence" value="ECO:0007669"/>
    <property type="project" value="UniProtKB-SubCell"/>
</dbReference>
<evidence type="ECO:0000256" key="13">
    <source>
        <dbReference type="ARBA" id="ARBA00023027"/>
    </source>
</evidence>
<dbReference type="GO" id="GO:0016740">
    <property type="term" value="F:transferase activity"/>
    <property type="evidence" value="ECO:0007669"/>
    <property type="project" value="UniProtKB-KW"/>
</dbReference>
<dbReference type="HOGENOM" id="CLU_030140_4_0_1"/>
<keyword evidence="15" id="KW-0206">Cytoskeleton</keyword>
<dbReference type="PANTHER" id="PTHR10836">
    <property type="entry name" value="GLYCERALDEHYDE 3-PHOSPHATE DEHYDROGENASE"/>
    <property type="match status" value="1"/>
</dbReference>
<dbReference type="GO" id="GO:0006915">
    <property type="term" value="P:apoptotic process"/>
    <property type="evidence" value="ECO:0007669"/>
    <property type="project" value="UniProtKB-KW"/>
</dbReference>
<evidence type="ECO:0000256" key="18">
    <source>
        <dbReference type="ARBA" id="ARBA00046997"/>
    </source>
</evidence>
<evidence type="ECO:0000256" key="15">
    <source>
        <dbReference type="ARBA" id="ARBA00023212"/>
    </source>
</evidence>
<dbReference type="InParanoid" id="G3U8F6"/>